<dbReference type="EMBL" id="CP048209">
    <property type="protein sequence ID" value="QHT60929.1"/>
    <property type="molecule type" value="Genomic_DNA"/>
</dbReference>
<reference evidence="1 2" key="1">
    <citation type="submission" date="2020-01" db="EMBL/GenBank/DDBJ databases">
        <title>Paenibacillus sp. nov., isolated from tomato rhizosphere.</title>
        <authorList>
            <person name="Weon H.-Y."/>
            <person name="Lee S.A."/>
        </authorList>
    </citation>
    <scope>NUCLEOTIDE SEQUENCE [LARGE SCALE GENOMIC DNA]</scope>
    <source>
        <strain evidence="1 2">12200R-189</strain>
    </source>
</reference>
<keyword evidence="2" id="KW-1185">Reference proteome</keyword>
<dbReference type="RefSeq" id="WP_162357368.1">
    <property type="nucleotide sequence ID" value="NZ_CP048209.1"/>
</dbReference>
<dbReference type="InterPro" id="IPR052927">
    <property type="entry name" value="DCC_oxidoreductase"/>
</dbReference>
<gene>
    <name evidence="1" type="ORF">GXP70_13880</name>
</gene>
<dbReference type="InterPro" id="IPR007263">
    <property type="entry name" value="DCC1-like"/>
</dbReference>
<dbReference type="AlphaFoldDB" id="A0A6C0G139"/>
<organism evidence="1 2">
    <name type="scientific">Paenibacillus lycopersici</name>
    <dbReference type="NCBI Taxonomy" id="2704462"/>
    <lineage>
        <taxon>Bacteria</taxon>
        <taxon>Bacillati</taxon>
        <taxon>Bacillota</taxon>
        <taxon>Bacilli</taxon>
        <taxon>Bacillales</taxon>
        <taxon>Paenibacillaceae</taxon>
        <taxon>Paenibacillus</taxon>
    </lineage>
</organism>
<accession>A0A6C0G139</accession>
<name>A0A6C0G139_9BACL</name>
<dbReference type="PANTHER" id="PTHR33639:SF2">
    <property type="entry name" value="DUF393 DOMAIN-CONTAINING PROTEIN"/>
    <property type="match status" value="1"/>
</dbReference>
<dbReference type="KEGG" id="plyc:GXP70_13880"/>
<dbReference type="Pfam" id="PF04134">
    <property type="entry name" value="DCC1-like"/>
    <property type="match status" value="1"/>
</dbReference>
<sequence>MKRTSSGEETDCVILIDGECPLCHRMARFVSKRDAAGRFRFAALRSTAGRRLLAECGMSGGFADPADGETDGPTSGEAADTFVLIENGRCFTRSTGALRVLRKLDGLWPLMYGAVMLPAVIRDGVYKLIARSRYRIFGRGRGSNVCELPDVRLRDRWIVDAEADGPGKR</sequence>
<protein>
    <submittedName>
        <fullName evidence="1">DUF393 domain-containing protein</fullName>
    </submittedName>
</protein>
<evidence type="ECO:0000313" key="2">
    <source>
        <dbReference type="Proteomes" id="UP000476064"/>
    </source>
</evidence>
<evidence type="ECO:0000313" key="1">
    <source>
        <dbReference type="EMBL" id="QHT60929.1"/>
    </source>
</evidence>
<proteinExistence type="predicted"/>
<dbReference type="PANTHER" id="PTHR33639">
    <property type="entry name" value="THIOL-DISULFIDE OXIDOREDUCTASE DCC"/>
    <property type="match status" value="1"/>
</dbReference>
<dbReference type="GO" id="GO:0015035">
    <property type="term" value="F:protein-disulfide reductase activity"/>
    <property type="evidence" value="ECO:0007669"/>
    <property type="project" value="InterPro"/>
</dbReference>
<dbReference type="Proteomes" id="UP000476064">
    <property type="component" value="Chromosome"/>
</dbReference>